<dbReference type="PROSITE" id="PS50082">
    <property type="entry name" value="WD_REPEATS_2"/>
    <property type="match status" value="2"/>
</dbReference>
<dbReference type="GO" id="GO:0016746">
    <property type="term" value="F:acyltransferase activity"/>
    <property type="evidence" value="ECO:0007669"/>
    <property type="project" value="InterPro"/>
</dbReference>
<dbReference type="SUPFAM" id="SSF50978">
    <property type="entry name" value="WD40 repeat-like"/>
    <property type="match status" value="1"/>
</dbReference>
<sequence length="1443" mass="157873">MIIEHIDVCLPVTALEAFNLGDARLILQGQGPYSRLIDDESGKILAELKTFKRNNIHGFIVLSQEQNAAKTYAQLLAWGGESLRVIDFYLGQNGATESSDASLLPASAEYLAPDWILAGCAPYSINGADRAYMVTAHNSLLGLYVVDGGSSIYAKSIHLRQLVAGVKSILYSADTISFSATHVLIAAGTVFGEVIVWSCFLDENVHLNPTAVGSIHHFFTGHEGSVFGVRISPAIASLPGRSSGRLLASCSDDRTVRIWDISDCEHASPQDPSAYLTDGFELRSTGFGGVTTGEGLSVESCIASAFGHKARIWSVHFMPTKARDQSKLSLLSRGEDATCIVWNLSWEPSLLPRSRFSLSQISSWHNHAGKHIWSLCMRSAPDNTTVYTGGADGAVKSFKVEVDEEGAVVLPNRNNSITASAGPGIFQSRVDKSVRAFAFVTPDHFLTTTTRGEVQICWVGSEASTEQIILKETLFVEEDLSSYCAIASLPQRGIVVLGNAQGLIRLYNHNTKSLVRIVESGPRPLVLYALDYTHGITGSPEALFFITSHQQQDHLNLFVVSLSEGMVSRIDSITLALPYSFGVTCASLVCGNRYVALGNTHGSLVLYRVASREPIQQPFWNCKVHSREGISHISSFSSLYGEIGTSYNFFLTCGRSGVYCIHEVGAGGDSRNSSTVRTIHRSSTTRTIEIEGAYIDRRSKDLMLYGFHGKEFVLWNETTQSEVVRRLCGGAHRRWAFQPNSETSGAGLFIWIQKNLNVLQTQGDAVRTLRAGGHGREIKAMDVTQTAGRSLFATGAEDTLLRISTPARPNEENKWGAFKCLRVLKKHQVGLQQVRWSKNGNYLFTSGGSEEFIVWQIRSIPLFGLATNAVASAREDPYSDLRVTSFDVLEVDENKSDGSFLFCLVYSNSTLKIFHFSSTVDGGIFTLLAEGTYTSNCLTEACFLLRGSSLSLLTASTDGYFTLWNLTSILEPYYSISSSLHLKQPIDTFSILPENIPCENRYQTHSNSIKCLELTHISDAASLVIAAGDDNALTLSLLNTNFTTGIEAGDATTVTVPDAHAACITTGKILEQRQYQDKGITQVIIATSGNDHRVKIWCIEVDAKKSGVDAIQVQMVVDRYSCVADISSLGLIREELGETKLLVSQPRVKMQFLGLRQKYRALCMGVIERWDVFKQAFHQVFTRELVNPTISVVGIGTHYGATILQHDFLEDLLARHCHHSPVVMKTWSLIERSGIKHLCSVLPLDDPIWHQQALPTIADTDALFKRHALPLVASAARYAISEWGGSVEAITHVVAVTCTNTANPGFDITLCSTLGLPPTVHRTLLHGLGCAGGIAALRTAYYLVLGAAFQGQPARALVVSCDLPTIFARAELHRINLDKEVGFGLSRFSDGASAMMVTNWLDTKVAERAAIWDLLGFRSVIIDESEGYSELNIGPHGERYFSF</sequence>
<name>A0A8H5ZSC6_PETAA</name>
<dbReference type="SMART" id="SM00320">
    <property type="entry name" value="WD40"/>
    <property type="match status" value="8"/>
</dbReference>
<evidence type="ECO:0000256" key="4">
    <source>
        <dbReference type="ARBA" id="ARBA00022694"/>
    </source>
</evidence>
<feature type="repeat" description="WD" evidence="7">
    <location>
        <begin position="219"/>
        <end position="262"/>
    </location>
</feature>
<evidence type="ECO:0000259" key="8">
    <source>
        <dbReference type="Pfam" id="PF00195"/>
    </source>
</evidence>
<gene>
    <name evidence="9" type="ORF">ETB97_009122</name>
</gene>
<dbReference type="GO" id="GO:0030488">
    <property type="term" value="P:tRNA methylation"/>
    <property type="evidence" value="ECO:0007669"/>
    <property type="project" value="TreeGrafter"/>
</dbReference>
<dbReference type="PROSITE" id="PS50294">
    <property type="entry name" value="WD_REPEATS_REGION"/>
    <property type="match status" value="1"/>
</dbReference>
<dbReference type="PROSITE" id="PS00678">
    <property type="entry name" value="WD_REPEATS_1"/>
    <property type="match status" value="1"/>
</dbReference>
<evidence type="ECO:0000313" key="9">
    <source>
        <dbReference type="EMBL" id="KAF5855476.1"/>
    </source>
</evidence>
<dbReference type="Pfam" id="PF00195">
    <property type="entry name" value="Chal_sti_synt_N"/>
    <property type="match status" value="1"/>
</dbReference>
<comment type="similarity">
    <text evidence="6">Belongs to the WD repeat WDR6 family.</text>
</comment>
<comment type="subcellular location">
    <subcellularLocation>
        <location evidence="1">Cytoplasm</location>
    </subcellularLocation>
</comment>
<dbReference type="Gene3D" id="2.130.10.10">
    <property type="entry name" value="YVTN repeat-like/Quinoprotein amine dehydrogenase"/>
    <property type="match status" value="4"/>
</dbReference>
<protein>
    <recommendedName>
        <fullName evidence="8">Chalcone/stilbene synthase N-terminal domain-containing protein</fullName>
    </recommendedName>
</protein>
<dbReference type="Gene3D" id="3.40.47.10">
    <property type="match status" value="1"/>
</dbReference>
<evidence type="ECO:0000256" key="5">
    <source>
        <dbReference type="ARBA" id="ARBA00022737"/>
    </source>
</evidence>
<dbReference type="InterPro" id="IPR016039">
    <property type="entry name" value="Thiolase-like"/>
</dbReference>
<dbReference type="Pfam" id="PF00400">
    <property type="entry name" value="WD40"/>
    <property type="match status" value="3"/>
</dbReference>
<feature type="repeat" description="WD" evidence="7">
    <location>
        <begin position="824"/>
        <end position="859"/>
    </location>
</feature>
<evidence type="ECO:0000313" key="10">
    <source>
        <dbReference type="Proteomes" id="UP000541154"/>
    </source>
</evidence>
<dbReference type="InterPro" id="IPR015943">
    <property type="entry name" value="WD40/YVTN_repeat-like_dom_sf"/>
</dbReference>
<keyword evidence="5" id="KW-0677">Repeat</keyword>
<keyword evidence="2" id="KW-0963">Cytoplasm</keyword>
<dbReference type="InterPro" id="IPR001680">
    <property type="entry name" value="WD40_rpt"/>
</dbReference>
<evidence type="ECO:0000256" key="3">
    <source>
        <dbReference type="ARBA" id="ARBA00022574"/>
    </source>
</evidence>
<proteinExistence type="inferred from homology"/>
<keyword evidence="10" id="KW-1185">Reference proteome</keyword>
<dbReference type="InterPro" id="IPR019775">
    <property type="entry name" value="WD40_repeat_CS"/>
</dbReference>
<evidence type="ECO:0000256" key="6">
    <source>
        <dbReference type="ARBA" id="ARBA00038255"/>
    </source>
</evidence>
<dbReference type="InterPro" id="IPR001099">
    <property type="entry name" value="Chalcone/stilbene_synt_N"/>
</dbReference>
<comment type="caution">
    <text evidence="9">The sequence shown here is derived from an EMBL/GenBank/DDBJ whole genome shotgun (WGS) entry which is preliminary data.</text>
</comment>
<dbReference type="PANTHER" id="PTHR14344">
    <property type="entry name" value="WD REPEAT PROTEIN"/>
    <property type="match status" value="1"/>
</dbReference>
<dbReference type="GO" id="GO:0005737">
    <property type="term" value="C:cytoplasm"/>
    <property type="evidence" value="ECO:0007669"/>
    <property type="project" value="UniProtKB-SubCell"/>
</dbReference>
<feature type="domain" description="Chalcone/stilbene synthase N-terminal" evidence="8">
    <location>
        <begin position="1224"/>
        <end position="1397"/>
    </location>
</feature>
<evidence type="ECO:0000256" key="1">
    <source>
        <dbReference type="ARBA" id="ARBA00004496"/>
    </source>
</evidence>
<keyword evidence="4" id="KW-0819">tRNA processing</keyword>
<dbReference type="InterPro" id="IPR036322">
    <property type="entry name" value="WD40_repeat_dom_sf"/>
</dbReference>
<accession>A0A8H5ZSC6</accession>
<dbReference type="EMBL" id="SPNV01000428">
    <property type="protein sequence ID" value="KAF5855476.1"/>
    <property type="molecule type" value="Genomic_DNA"/>
</dbReference>
<evidence type="ECO:0000256" key="7">
    <source>
        <dbReference type="PROSITE-ProRule" id="PRU00221"/>
    </source>
</evidence>
<organism evidence="9 10">
    <name type="scientific">Petromyces alliaceus</name>
    <name type="common">Aspergillus alliaceus</name>
    <dbReference type="NCBI Taxonomy" id="209559"/>
    <lineage>
        <taxon>Eukaryota</taxon>
        <taxon>Fungi</taxon>
        <taxon>Dikarya</taxon>
        <taxon>Ascomycota</taxon>
        <taxon>Pezizomycotina</taxon>
        <taxon>Eurotiomycetes</taxon>
        <taxon>Eurotiomycetidae</taxon>
        <taxon>Eurotiales</taxon>
        <taxon>Aspergillaceae</taxon>
        <taxon>Aspergillus</taxon>
        <taxon>Aspergillus subgen. Circumdati</taxon>
    </lineage>
</organism>
<dbReference type="SUPFAM" id="SSF53901">
    <property type="entry name" value="Thiolase-like"/>
    <property type="match status" value="1"/>
</dbReference>
<dbReference type="Proteomes" id="UP000541154">
    <property type="component" value="Unassembled WGS sequence"/>
</dbReference>
<keyword evidence="3 7" id="KW-0853">WD repeat</keyword>
<dbReference type="PANTHER" id="PTHR14344:SF3">
    <property type="entry name" value="WD REPEAT-CONTAINING PROTEIN 6"/>
    <property type="match status" value="1"/>
</dbReference>
<dbReference type="SUPFAM" id="SSF101908">
    <property type="entry name" value="Putative isomerase YbhE"/>
    <property type="match status" value="1"/>
</dbReference>
<dbReference type="InterPro" id="IPR051973">
    <property type="entry name" value="tRNA_Anticodon_Mtase-Reg"/>
</dbReference>
<reference evidence="9 10" key="1">
    <citation type="submission" date="2019-04" db="EMBL/GenBank/DDBJ databases">
        <title>Aspergillus burnettii sp. nov., novel species from soil in southeast Queensland.</title>
        <authorList>
            <person name="Gilchrist C.L.M."/>
            <person name="Pitt J.I."/>
            <person name="Lange L."/>
            <person name="Lacey H.J."/>
            <person name="Vuong D."/>
            <person name="Midgley D.J."/>
            <person name="Greenfield P."/>
            <person name="Bradbury M."/>
            <person name="Lacey E."/>
            <person name="Busk P.K."/>
            <person name="Pilgaard B."/>
            <person name="Chooi Y.H."/>
            <person name="Piggott A.M."/>
        </authorList>
    </citation>
    <scope>NUCLEOTIDE SEQUENCE [LARGE SCALE GENOMIC DNA]</scope>
    <source>
        <strain evidence="9 10">FRR 5400</strain>
    </source>
</reference>
<evidence type="ECO:0000256" key="2">
    <source>
        <dbReference type="ARBA" id="ARBA00022490"/>
    </source>
</evidence>